<feature type="region of interest" description="Disordered" evidence="4">
    <location>
        <begin position="221"/>
        <end position="244"/>
    </location>
</feature>
<name>A0A8C3J9F4_9CHAR</name>
<comment type="similarity">
    <text evidence="2">Belongs to the HINT family.</text>
</comment>
<dbReference type="Ensembl" id="ENSCPGT00000004792.1">
    <property type="protein sequence ID" value="ENSCPGP00000004355.1"/>
    <property type="gene ID" value="ENSCPGG00000003209.1"/>
</dbReference>
<evidence type="ECO:0000256" key="1">
    <source>
        <dbReference type="ARBA" id="ARBA00024472"/>
    </source>
</evidence>
<accession>A0A8C3J9F4</accession>
<comment type="caution">
    <text evidence="3">Lacks conserved residue(s) required for the propagation of feature annotation.</text>
</comment>
<dbReference type="GO" id="GO:0003824">
    <property type="term" value="F:catalytic activity"/>
    <property type="evidence" value="ECO:0007669"/>
    <property type="project" value="InterPro"/>
</dbReference>
<evidence type="ECO:0000256" key="2">
    <source>
        <dbReference type="ARBA" id="ARBA00025764"/>
    </source>
</evidence>
<dbReference type="PANTHER" id="PTHR23089">
    <property type="entry name" value="HISTIDINE TRIAD HIT PROTEIN"/>
    <property type="match status" value="1"/>
</dbReference>
<evidence type="ECO:0000313" key="6">
    <source>
        <dbReference type="Ensembl" id="ENSCPGP00000004355.1"/>
    </source>
</evidence>
<feature type="region of interest" description="Disordered" evidence="4">
    <location>
        <begin position="98"/>
        <end position="146"/>
    </location>
</feature>
<dbReference type="AlphaFoldDB" id="A0A8C3J9F4"/>
<dbReference type="Proteomes" id="UP000694419">
    <property type="component" value="Unplaced"/>
</dbReference>
<dbReference type="InterPro" id="IPR036265">
    <property type="entry name" value="HIT-like_sf"/>
</dbReference>
<protein>
    <recommendedName>
        <fullName evidence="5">HIT domain-containing protein</fullName>
    </recommendedName>
</protein>
<organism evidence="6 7">
    <name type="scientific">Calidris pygmaea</name>
    <name type="common">Spoon-billed sandpiper</name>
    <dbReference type="NCBI Taxonomy" id="425635"/>
    <lineage>
        <taxon>Eukaryota</taxon>
        <taxon>Metazoa</taxon>
        <taxon>Chordata</taxon>
        <taxon>Craniata</taxon>
        <taxon>Vertebrata</taxon>
        <taxon>Euteleostomi</taxon>
        <taxon>Archelosauria</taxon>
        <taxon>Archosauria</taxon>
        <taxon>Dinosauria</taxon>
        <taxon>Saurischia</taxon>
        <taxon>Theropoda</taxon>
        <taxon>Coelurosauria</taxon>
        <taxon>Aves</taxon>
        <taxon>Neognathae</taxon>
        <taxon>Neoaves</taxon>
        <taxon>Charadriiformes</taxon>
        <taxon>Scolopacidae</taxon>
        <taxon>Calidris</taxon>
    </lineage>
</organism>
<dbReference type="SUPFAM" id="SSF54197">
    <property type="entry name" value="HIT-like"/>
    <property type="match status" value="1"/>
</dbReference>
<reference evidence="6" key="1">
    <citation type="submission" date="2025-08" db="UniProtKB">
        <authorList>
            <consortium name="Ensembl"/>
        </authorList>
    </citation>
    <scope>IDENTIFICATION</scope>
</reference>
<dbReference type="InterPro" id="IPR011146">
    <property type="entry name" value="HIT-like"/>
</dbReference>
<dbReference type="Pfam" id="PF11969">
    <property type="entry name" value="DcpS_C"/>
    <property type="match status" value="1"/>
</dbReference>
<evidence type="ECO:0000256" key="4">
    <source>
        <dbReference type="SAM" id="MobiDB-lite"/>
    </source>
</evidence>
<dbReference type="Gene3D" id="3.30.428.10">
    <property type="entry name" value="HIT-like"/>
    <property type="match status" value="1"/>
</dbReference>
<reference evidence="6" key="2">
    <citation type="submission" date="2025-09" db="UniProtKB">
        <authorList>
            <consortium name="Ensembl"/>
        </authorList>
    </citation>
    <scope>IDENTIFICATION</scope>
</reference>
<comment type="catalytic activity">
    <reaction evidence="1">
        <text>adenosine 5'-phosphoramidate + H2O = NH4(+) + AMP</text>
        <dbReference type="Rhea" id="RHEA:67916"/>
        <dbReference type="ChEBI" id="CHEBI:15377"/>
        <dbReference type="ChEBI" id="CHEBI:28938"/>
        <dbReference type="ChEBI" id="CHEBI:57890"/>
        <dbReference type="ChEBI" id="CHEBI:456215"/>
    </reaction>
</comment>
<sequence length="285" mass="30173">MCSHHHPHVAPHSHASTLISIGTVPTLRGPRHPTPRGLGALVCPPPLPVTPHVPSHTIISRHPHATTIISTCIVPTPRGPFHPTPPSRLCVLPPTPPLSVSPHAHPSPPCPSPPQRCAAAGGPDGEVEKARRAAAGGGGEEDAGGQQPTIFSKIIARSVPATILYEDDKCLVFRDVAPQAPVHFLVIPKRPIPRISRVGPGDTEVSPGRGGGGGVSLGHWAGVHTHNTDRQGADPPVSPSTPPPCSCWDTCWWWQPARRRWRGWPMATAWVSLCPLPCHGWSQGG</sequence>
<evidence type="ECO:0000313" key="7">
    <source>
        <dbReference type="Proteomes" id="UP000694419"/>
    </source>
</evidence>
<proteinExistence type="inferred from homology"/>
<evidence type="ECO:0000256" key="3">
    <source>
        <dbReference type="PROSITE-ProRule" id="PRU00464"/>
    </source>
</evidence>
<feature type="compositionally biased region" description="Pro residues" evidence="4">
    <location>
        <begin position="98"/>
        <end position="114"/>
    </location>
</feature>
<dbReference type="PROSITE" id="PS51084">
    <property type="entry name" value="HIT_2"/>
    <property type="match status" value="1"/>
</dbReference>
<feature type="domain" description="HIT" evidence="5">
    <location>
        <begin position="150"/>
        <end position="195"/>
    </location>
</feature>
<keyword evidence="7" id="KW-1185">Reference proteome</keyword>
<evidence type="ECO:0000259" key="5">
    <source>
        <dbReference type="PROSITE" id="PS51084"/>
    </source>
</evidence>
<dbReference type="PRINTS" id="PR00332">
    <property type="entry name" value="HISTRIAD"/>
</dbReference>
<dbReference type="InterPro" id="IPR001310">
    <property type="entry name" value="Histidine_triad_HIT"/>
</dbReference>